<organism evidence="4">
    <name type="scientific">Ignisphaera aggregans</name>
    <dbReference type="NCBI Taxonomy" id="334771"/>
    <lineage>
        <taxon>Archaea</taxon>
        <taxon>Thermoproteota</taxon>
        <taxon>Thermoprotei</taxon>
        <taxon>Desulfurococcales</taxon>
        <taxon>Desulfurococcaceae</taxon>
        <taxon>Ignisphaera</taxon>
    </lineage>
</organism>
<dbReference type="Pfam" id="PF01381">
    <property type="entry name" value="HTH_3"/>
    <property type="match status" value="1"/>
</dbReference>
<dbReference type="AlphaFoldDB" id="A0A7J3JNF0"/>
<proteinExistence type="predicted"/>
<evidence type="ECO:0000313" key="4">
    <source>
        <dbReference type="EMBL" id="HGQ17353.1"/>
    </source>
</evidence>
<dbReference type="Gene3D" id="1.10.260.40">
    <property type="entry name" value="lambda repressor-like DNA-binding domains"/>
    <property type="match status" value="1"/>
</dbReference>
<feature type="compositionally biased region" description="Polar residues" evidence="1">
    <location>
        <begin position="58"/>
        <end position="83"/>
    </location>
</feature>
<reference evidence="4" key="1">
    <citation type="journal article" date="2020" name="mSystems">
        <title>Genome- and Community-Level Interaction Insights into Carbon Utilization and Element Cycling Functions of Hydrothermarchaeota in Hydrothermal Sediment.</title>
        <authorList>
            <person name="Zhou Z."/>
            <person name="Liu Y."/>
            <person name="Xu W."/>
            <person name="Pan J."/>
            <person name="Luo Z.H."/>
            <person name="Li M."/>
        </authorList>
    </citation>
    <scope>NUCLEOTIDE SEQUENCE [LARGE SCALE GENOMIC DNA]</scope>
    <source>
        <strain evidence="3">SpSt-618</strain>
        <strain evidence="4">SpSt-657</strain>
    </source>
</reference>
<protein>
    <submittedName>
        <fullName evidence="4">TIGR00270 family protein</fullName>
    </submittedName>
</protein>
<dbReference type="EMBL" id="DTAI01000031">
    <property type="protein sequence ID" value="HGN36108.1"/>
    <property type="molecule type" value="Genomic_DNA"/>
</dbReference>
<evidence type="ECO:0000259" key="2">
    <source>
        <dbReference type="PROSITE" id="PS50943"/>
    </source>
</evidence>
<evidence type="ECO:0000313" key="3">
    <source>
        <dbReference type="EMBL" id="HGN36108.1"/>
    </source>
</evidence>
<sequence>MCGAPIEKGKEHHVSIEGSTLTVCNNCFSRIESRGGKKQQDTQQGTIKSKSAGYLQHSPMSRQVKQQPTRGAVSTNPTRSTVSQNMELVEDYAERIRRAREKLGWSQSILASRVKVSENIVKRIESGKLRPTLELARRLEEVLGIKLLMPSIEEELKQQKVQKYVTLGEIVNVKVDDK</sequence>
<dbReference type="SMART" id="SM00530">
    <property type="entry name" value="HTH_XRE"/>
    <property type="match status" value="1"/>
</dbReference>
<feature type="domain" description="HTH cro/C1-type" evidence="2">
    <location>
        <begin position="96"/>
        <end position="152"/>
    </location>
</feature>
<dbReference type="SUPFAM" id="SSF47413">
    <property type="entry name" value="lambda repressor-like DNA-binding domains"/>
    <property type="match status" value="1"/>
</dbReference>
<feature type="region of interest" description="Disordered" evidence="1">
    <location>
        <begin position="33"/>
        <end position="83"/>
    </location>
</feature>
<dbReference type="PROSITE" id="PS50943">
    <property type="entry name" value="HTH_CROC1"/>
    <property type="match status" value="1"/>
</dbReference>
<dbReference type="InterPro" id="IPR001387">
    <property type="entry name" value="Cro/C1-type_HTH"/>
</dbReference>
<evidence type="ECO:0000256" key="1">
    <source>
        <dbReference type="SAM" id="MobiDB-lite"/>
    </source>
</evidence>
<accession>A0A7J3JNF0</accession>
<dbReference type="GO" id="GO:0003677">
    <property type="term" value="F:DNA binding"/>
    <property type="evidence" value="ECO:0007669"/>
    <property type="project" value="InterPro"/>
</dbReference>
<comment type="caution">
    <text evidence="4">The sequence shown here is derived from an EMBL/GenBank/DDBJ whole genome shotgun (WGS) entry which is preliminary data.</text>
</comment>
<gene>
    <name evidence="3" type="ORF">ENT87_00945</name>
    <name evidence="4" type="ORF">ENU30_00015</name>
</gene>
<dbReference type="InterPro" id="IPR010982">
    <property type="entry name" value="Lambda_DNA-bd_dom_sf"/>
</dbReference>
<name>A0A7J3JNF0_9CREN</name>
<dbReference type="EMBL" id="DTBZ01000001">
    <property type="protein sequence ID" value="HGQ17353.1"/>
    <property type="molecule type" value="Genomic_DNA"/>
</dbReference>
<dbReference type="NCBIfam" id="TIGR00270">
    <property type="entry name" value="multiprotein bridging factor aMBF1"/>
    <property type="match status" value="1"/>
</dbReference>
<dbReference type="InterPro" id="IPR004451">
    <property type="entry name" value="MJ0586"/>
</dbReference>
<dbReference type="CDD" id="cd00093">
    <property type="entry name" value="HTH_XRE"/>
    <property type="match status" value="1"/>
</dbReference>